<keyword evidence="2" id="KW-1185">Reference proteome</keyword>
<evidence type="ECO:0000313" key="2">
    <source>
        <dbReference type="Proteomes" id="UP000237000"/>
    </source>
</evidence>
<protein>
    <submittedName>
        <fullName evidence="1">Uncharacterized protein</fullName>
    </submittedName>
</protein>
<sequence length="96" mass="10814">MKPSPSTSIYMFIFSRSSLSDACPRLPKMAPISDDEILLLTSKNIRNLLELNDLSTVIHHGDRDLSLIESTVARVKFPFPYPIEDELGSFSFRIGI</sequence>
<name>A0A2P5D8Q7_TREOI</name>
<comment type="caution">
    <text evidence="1">The sequence shown here is derived from an EMBL/GenBank/DDBJ whole genome shotgun (WGS) entry which is preliminary data.</text>
</comment>
<evidence type="ECO:0000313" key="1">
    <source>
        <dbReference type="EMBL" id="PON69691.1"/>
    </source>
</evidence>
<dbReference type="EMBL" id="JXTC01000287">
    <property type="protein sequence ID" value="PON69691.1"/>
    <property type="molecule type" value="Genomic_DNA"/>
</dbReference>
<dbReference type="AlphaFoldDB" id="A0A2P5D8Q7"/>
<accession>A0A2P5D8Q7</accession>
<organism evidence="1 2">
    <name type="scientific">Trema orientale</name>
    <name type="common">Charcoal tree</name>
    <name type="synonym">Celtis orientalis</name>
    <dbReference type="NCBI Taxonomy" id="63057"/>
    <lineage>
        <taxon>Eukaryota</taxon>
        <taxon>Viridiplantae</taxon>
        <taxon>Streptophyta</taxon>
        <taxon>Embryophyta</taxon>
        <taxon>Tracheophyta</taxon>
        <taxon>Spermatophyta</taxon>
        <taxon>Magnoliopsida</taxon>
        <taxon>eudicotyledons</taxon>
        <taxon>Gunneridae</taxon>
        <taxon>Pentapetalae</taxon>
        <taxon>rosids</taxon>
        <taxon>fabids</taxon>
        <taxon>Rosales</taxon>
        <taxon>Cannabaceae</taxon>
        <taxon>Trema</taxon>
    </lineage>
</organism>
<dbReference type="InParanoid" id="A0A2P5D8Q7"/>
<gene>
    <name evidence="1" type="ORF">TorRG33x02_258820</name>
</gene>
<reference evidence="2" key="1">
    <citation type="submission" date="2016-06" db="EMBL/GenBank/DDBJ databases">
        <title>Parallel loss of symbiosis genes in relatives of nitrogen-fixing non-legume Parasponia.</title>
        <authorList>
            <person name="Van Velzen R."/>
            <person name="Holmer R."/>
            <person name="Bu F."/>
            <person name="Rutten L."/>
            <person name="Van Zeijl A."/>
            <person name="Liu W."/>
            <person name="Santuari L."/>
            <person name="Cao Q."/>
            <person name="Sharma T."/>
            <person name="Shen D."/>
            <person name="Roswanjaya Y."/>
            <person name="Wardhani T."/>
            <person name="Kalhor M.S."/>
            <person name="Jansen J."/>
            <person name="Van den Hoogen J."/>
            <person name="Gungor B."/>
            <person name="Hartog M."/>
            <person name="Hontelez J."/>
            <person name="Verver J."/>
            <person name="Yang W.-C."/>
            <person name="Schijlen E."/>
            <person name="Repin R."/>
            <person name="Schilthuizen M."/>
            <person name="Schranz E."/>
            <person name="Heidstra R."/>
            <person name="Miyata K."/>
            <person name="Fedorova E."/>
            <person name="Kohlen W."/>
            <person name="Bisseling T."/>
            <person name="Smit S."/>
            <person name="Geurts R."/>
        </authorList>
    </citation>
    <scope>NUCLEOTIDE SEQUENCE [LARGE SCALE GENOMIC DNA]</scope>
    <source>
        <strain evidence="2">cv. RG33-2</strain>
    </source>
</reference>
<dbReference type="Proteomes" id="UP000237000">
    <property type="component" value="Unassembled WGS sequence"/>
</dbReference>
<proteinExistence type="predicted"/>